<evidence type="ECO:0000313" key="5">
    <source>
        <dbReference type="EMBL" id="VAW08537.1"/>
    </source>
</evidence>
<feature type="domain" description="HTH arsR-type" evidence="4">
    <location>
        <begin position="36"/>
        <end position="128"/>
    </location>
</feature>
<dbReference type="PRINTS" id="PR00778">
    <property type="entry name" value="HTHARSR"/>
</dbReference>
<dbReference type="Gene3D" id="1.10.10.10">
    <property type="entry name" value="Winged helix-like DNA-binding domain superfamily/Winged helix DNA-binding domain"/>
    <property type="match status" value="1"/>
</dbReference>
<dbReference type="InterPro" id="IPR018334">
    <property type="entry name" value="ArsR_HTH"/>
</dbReference>
<dbReference type="InterPro" id="IPR011991">
    <property type="entry name" value="ArsR-like_HTH"/>
</dbReference>
<evidence type="ECO:0000256" key="1">
    <source>
        <dbReference type="ARBA" id="ARBA00023015"/>
    </source>
</evidence>
<reference evidence="5" key="1">
    <citation type="submission" date="2018-06" db="EMBL/GenBank/DDBJ databases">
        <authorList>
            <person name="Zhirakovskaya E."/>
        </authorList>
    </citation>
    <scope>NUCLEOTIDE SEQUENCE</scope>
</reference>
<evidence type="ECO:0000256" key="3">
    <source>
        <dbReference type="ARBA" id="ARBA00023163"/>
    </source>
</evidence>
<dbReference type="SMART" id="SM00418">
    <property type="entry name" value="HTH_ARSR"/>
    <property type="match status" value="1"/>
</dbReference>
<dbReference type="GO" id="GO:0003700">
    <property type="term" value="F:DNA-binding transcription factor activity"/>
    <property type="evidence" value="ECO:0007669"/>
    <property type="project" value="InterPro"/>
</dbReference>
<dbReference type="AlphaFoldDB" id="A0A3B0T5B7"/>
<keyword evidence="1" id="KW-0805">Transcription regulation</keyword>
<protein>
    <recommendedName>
        <fullName evidence="4">HTH arsR-type domain-containing protein</fullName>
    </recommendedName>
</protein>
<dbReference type="InterPro" id="IPR051081">
    <property type="entry name" value="HTH_MetalResp_TranReg"/>
</dbReference>
<dbReference type="CDD" id="cd00090">
    <property type="entry name" value="HTH_ARSR"/>
    <property type="match status" value="1"/>
</dbReference>
<keyword evidence="2" id="KW-0238">DNA-binding</keyword>
<accession>A0A3B0T5B7</accession>
<dbReference type="GO" id="GO:0003677">
    <property type="term" value="F:DNA binding"/>
    <property type="evidence" value="ECO:0007669"/>
    <property type="project" value="UniProtKB-KW"/>
</dbReference>
<dbReference type="NCBIfam" id="NF033788">
    <property type="entry name" value="HTH_metalloreg"/>
    <property type="match status" value="1"/>
</dbReference>
<dbReference type="EMBL" id="UOEI01000610">
    <property type="protein sequence ID" value="VAW08537.1"/>
    <property type="molecule type" value="Genomic_DNA"/>
</dbReference>
<dbReference type="InterPro" id="IPR036388">
    <property type="entry name" value="WH-like_DNA-bd_sf"/>
</dbReference>
<dbReference type="InterPro" id="IPR001845">
    <property type="entry name" value="HTH_ArsR_DNA-bd_dom"/>
</dbReference>
<gene>
    <name evidence="5" type="ORF">MNBD_ACTINO01-1117</name>
</gene>
<name>A0A3B0T5B7_9ZZZZ</name>
<dbReference type="PROSITE" id="PS00846">
    <property type="entry name" value="HTH_ARSR_1"/>
    <property type="match status" value="1"/>
</dbReference>
<dbReference type="PANTHER" id="PTHR33154">
    <property type="entry name" value="TRANSCRIPTIONAL REGULATOR, ARSR FAMILY"/>
    <property type="match status" value="1"/>
</dbReference>
<evidence type="ECO:0000256" key="2">
    <source>
        <dbReference type="ARBA" id="ARBA00023125"/>
    </source>
</evidence>
<dbReference type="PROSITE" id="PS50987">
    <property type="entry name" value="HTH_ARSR_2"/>
    <property type="match status" value="1"/>
</dbReference>
<dbReference type="Pfam" id="PF01022">
    <property type="entry name" value="HTH_5"/>
    <property type="match status" value="1"/>
</dbReference>
<organism evidence="5">
    <name type="scientific">hydrothermal vent metagenome</name>
    <dbReference type="NCBI Taxonomy" id="652676"/>
    <lineage>
        <taxon>unclassified sequences</taxon>
        <taxon>metagenomes</taxon>
        <taxon>ecological metagenomes</taxon>
    </lineage>
</organism>
<dbReference type="SUPFAM" id="SSF46785">
    <property type="entry name" value="Winged helix' DNA-binding domain"/>
    <property type="match status" value="1"/>
</dbReference>
<dbReference type="InterPro" id="IPR036390">
    <property type="entry name" value="WH_DNA-bd_sf"/>
</dbReference>
<proteinExistence type="predicted"/>
<sequence>MRTIPVVSTYINTLYAGRMETKMIEACCRPVLAEPIDPGEAAELAAAFKLLADPIRLRIVSLVANAPDGEMCACDLPAALERSQPTVSHHLSLLADAGLLTREQRGKWAWFRVNRDRVAVLRDALNLS</sequence>
<keyword evidence="3" id="KW-0804">Transcription</keyword>
<dbReference type="PANTHER" id="PTHR33154:SF18">
    <property type="entry name" value="ARSENICAL RESISTANCE OPERON REPRESSOR"/>
    <property type="match status" value="1"/>
</dbReference>
<evidence type="ECO:0000259" key="4">
    <source>
        <dbReference type="PROSITE" id="PS50987"/>
    </source>
</evidence>